<dbReference type="Pfam" id="PF11951">
    <property type="entry name" value="Fungal_trans_2"/>
    <property type="match status" value="1"/>
</dbReference>
<proteinExistence type="predicted"/>
<feature type="region of interest" description="Disordered" evidence="1">
    <location>
        <begin position="34"/>
        <end position="68"/>
    </location>
</feature>
<dbReference type="EMBL" id="KV441548">
    <property type="protein sequence ID" value="OAG12207.1"/>
    <property type="molecule type" value="Genomic_DNA"/>
</dbReference>
<evidence type="ECO:0000256" key="1">
    <source>
        <dbReference type="SAM" id="MobiDB-lite"/>
    </source>
</evidence>
<keyword evidence="3" id="KW-1185">Reference proteome</keyword>
<reference evidence="2 3" key="1">
    <citation type="submission" date="2016-05" db="EMBL/GenBank/DDBJ databases">
        <title>Comparative analysis of secretome profiles of manganese(II)-oxidizing ascomycete fungi.</title>
        <authorList>
            <consortium name="DOE Joint Genome Institute"/>
            <person name="Zeiner C.A."/>
            <person name="Purvine S.O."/>
            <person name="Zink E.M."/>
            <person name="Wu S."/>
            <person name="Pasa-Tolic L."/>
            <person name="Chaput D.L."/>
            <person name="Haridas S."/>
            <person name="Grigoriev I.V."/>
            <person name="Santelli C.M."/>
            <person name="Hansel C.M."/>
        </authorList>
    </citation>
    <scope>NUCLEOTIDE SEQUENCE [LARGE SCALE GENOMIC DNA]</scope>
    <source>
        <strain evidence="2 3">AP3s5-JAC2a</strain>
    </source>
</reference>
<feature type="compositionally biased region" description="Basic and acidic residues" evidence="1">
    <location>
        <begin position="37"/>
        <end position="53"/>
    </location>
</feature>
<organism evidence="2 3">
    <name type="scientific">Paraphaeosphaeria sporulosa</name>
    <dbReference type="NCBI Taxonomy" id="1460663"/>
    <lineage>
        <taxon>Eukaryota</taxon>
        <taxon>Fungi</taxon>
        <taxon>Dikarya</taxon>
        <taxon>Ascomycota</taxon>
        <taxon>Pezizomycotina</taxon>
        <taxon>Dothideomycetes</taxon>
        <taxon>Pleosporomycetidae</taxon>
        <taxon>Pleosporales</taxon>
        <taxon>Massarineae</taxon>
        <taxon>Didymosphaeriaceae</taxon>
        <taxon>Paraphaeosphaeria</taxon>
    </lineage>
</organism>
<protein>
    <submittedName>
        <fullName evidence="2">Uncharacterized protein</fullName>
    </submittedName>
</protein>
<dbReference type="InParanoid" id="A0A177CZ72"/>
<dbReference type="AlphaFoldDB" id="A0A177CZ72"/>
<dbReference type="OrthoDB" id="4159781at2759"/>
<dbReference type="Proteomes" id="UP000077069">
    <property type="component" value="Unassembled WGS sequence"/>
</dbReference>
<evidence type="ECO:0000313" key="2">
    <source>
        <dbReference type="EMBL" id="OAG12207.1"/>
    </source>
</evidence>
<dbReference type="GeneID" id="28767069"/>
<name>A0A177CZ72_9PLEO</name>
<dbReference type="PANTHER" id="PTHR37540:SF5">
    <property type="entry name" value="TRANSCRIPTION FACTOR DOMAIN-CONTAINING PROTEIN"/>
    <property type="match status" value="1"/>
</dbReference>
<dbReference type="InterPro" id="IPR021858">
    <property type="entry name" value="Fun_TF"/>
</dbReference>
<gene>
    <name evidence="2" type="ORF">CC84DRAFT_1226217</name>
</gene>
<evidence type="ECO:0000313" key="3">
    <source>
        <dbReference type="Proteomes" id="UP000077069"/>
    </source>
</evidence>
<sequence>MSLLPEEWQWVAVDSKGSSKDYKMRQTVRKNAMKSFRRNERLERSKNYMESRAKGKTTSKPRSLQPHPNVAILGSPSQTANSCREPVHNLVSSQPTTVLFDREAQRLWSHFINHIAVQLQPAGTPKECNAITTCLVPQALQHTGFTTSMLFHSGAHLDALLNRSWTRTTLFYRGETIRHIKEHLSSGGSESNDSLLAMVAFLAAEGNVNGDVNSDHLHTRAVQTMVQIRGGLSAMSLTQAPLAMSLSM</sequence>
<dbReference type="RefSeq" id="XP_018042572.1">
    <property type="nucleotide sequence ID" value="XM_018183583.1"/>
</dbReference>
<accession>A0A177CZ72</accession>
<dbReference type="STRING" id="1460663.A0A177CZ72"/>
<dbReference type="PANTHER" id="PTHR37540">
    <property type="entry name" value="TRANSCRIPTION FACTOR (ACR-2), PUTATIVE-RELATED-RELATED"/>
    <property type="match status" value="1"/>
</dbReference>